<dbReference type="GO" id="GO:0005730">
    <property type="term" value="C:nucleolus"/>
    <property type="evidence" value="ECO:0007669"/>
    <property type="project" value="TreeGrafter"/>
</dbReference>
<dbReference type="OrthoDB" id="9907143at2759"/>
<name>A0A9Q0IEE8_9TELE</name>
<dbReference type="InterPro" id="IPR012579">
    <property type="entry name" value="NOL7_C"/>
</dbReference>
<feature type="compositionally biased region" description="Basic and acidic residues" evidence="1">
    <location>
        <begin position="25"/>
        <end position="53"/>
    </location>
</feature>
<gene>
    <name evidence="3" type="ORF">NHX12_004977</name>
</gene>
<feature type="compositionally biased region" description="Acidic residues" evidence="1">
    <location>
        <begin position="92"/>
        <end position="113"/>
    </location>
</feature>
<protein>
    <recommendedName>
        <fullName evidence="2">U3 small nucleolar RNA-associated protein NOL7 C-terminal domain-containing protein</fullName>
    </recommendedName>
</protein>
<dbReference type="EMBL" id="JANIIK010000111">
    <property type="protein sequence ID" value="KAJ3595674.1"/>
    <property type="molecule type" value="Genomic_DNA"/>
</dbReference>
<keyword evidence="4" id="KW-1185">Reference proteome</keyword>
<evidence type="ECO:0000259" key="2">
    <source>
        <dbReference type="Pfam" id="PF08157"/>
    </source>
</evidence>
<evidence type="ECO:0000256" key="1">
    <source>
        <dbReference type="SAM" id="MobiDB-lite"/>
    </source>
</evidence>
<sequence length="210" mass="23819">MAEDFSLALDPSGDDASGDDAPEELTFRESEESALRSRRDAAETTRRERQQLKEKRRKKHEFFQEQKKRRLLPEDVLEEMDAAAPQKKKPDEDEAEDESEDSDEGVGTEEETDASGKMRSLKGGYTVRTVGDTSLAHSQQKAAAAFVLDRLYGQGTRRTTNKQVLSLKNKKGDRKAPAVEFVKKGWASKHKEKAERLKQRWLHQQQVASS</sequence>
<dbReference type="PANTHER" id="PTHR32337:SF2">
    <property type="entry name" value="NUCLEOLAR PROTEIN 7"/>
    <property type="match status" value="1"/>
</dbReference>
<dbReference type="AlphaFoldDB" id="A0A9Q0IEE8"/>
<dbReference type="Proteomes" id="UP001148018">
    <property type="component" value="Unassembled WGS sequence"/>
</dbReference>
<reference evidence="3" key="1">
    <citation type="submission" date="2022-07" db="EMBL/GenBank/DDBJ databases">
        <title>Chromosome-level genome of Muraenolepis orangiensis.</title>
        <authorList>
            <person name="Kim J."/>
        </authorList>
    </citation>
    <scope>NUCLEOTIDE SEQUENCE</scope>
    <source>
        <strain evidence="3">KU_S4_2022</strain>
        <tissue evidence="3">Muscle</tissue>
    </source>
</reference>
<accession>A0A9Q0IEE8</accession>
<feature type="compositionally biased region" description="Acidic residues" evidence="1">
    <location>
        <begin position="12"/>
        <end position="23"/>
    </location>
</feature>
<feature type="domain" description="U3 small nucleolar RNA-associated protein NOL7 C-terminal" evidence="2">
    <location>
        <begin position="125"/>
        <end position="187"/>
    </location>
</feature>
<organism evidence="3 4">
    <name type="scientific">Muraenolepis orangiensis</name>
    <name type="common">Patagonian moray cod</name>
    <dbReference type="NCBI Taxonomy" id="630683"/>
    <lineage>
        <taxon>Eukaryota</taxon>
        <taxon>Metazoa</taxon>
        <taxon>Chordata</taxon>
        <taxon>Craniata</taxon>
        <taxon>Vertebrata</taxon>
        <taxon>Euteleostomi</taxon>
        <taxon>Actinopterygii</taxon>
        <taxon>Neopterygii</taxon>
        <taxon>Teleostei</taxon>
        <taxon>Neoteleostei</taxon>
        <taxon>Acanthomorphata</taxon>
        <taxon>Zeiogadaria</taxon>
        <taxon>Gadariae</taxon>
        <taxon>Gadiformes</taxon>
        <taxon>Muraenolepidoidei</taxon>
        <taxon>Muraenolepididae</taxon>
        <taxon>Muraenolepis</taxon>
    </lineage>
</organism>
<dbReference type="GO" id="GO:0003723">
    <property type="term" value="F:RNA binding"/>
    <property type="evidence" value="ECO:0007669"/>
    <property type="project" value="TreeGrafter"/>
</dbReference>
<comment type="caution">
    <text evidence="3">The sequence shown here is derived from an EMBL/GenBank/DDBJ whole genome shotgun (WGS) entry which is preliminary data.</text>
</comment>
<evidence type="ECO:0000313" key="4">
    <source>
        <dbReference type="Proteomes" id="UP001148018"/>
    </source>
</evidence>
<proteinExistence type="predicted"/>
<evidence type="ECO:0000313" key="3">
    <source>
        <dbReference type="EMBL" id="KAJ3595674.1"/>
    </source>
</evidence>
<dbReference type="PANTHER" id="PTHR32337">
    <property type="entry name" value="NUCLEOLAR PROTEIN 7"/>
    <property type="match status" value="1"/>
</dbReference>
<dbReference type="Pfam" id="PF08157">
    <property type="entry name" value="NUC129"/>
    <property type="match status" value="1"/>
</dbReference>
<feature type="region of interest" description="Disordered" evidence="1">
    <location>
        <begin position="1"/>
        <end position="122"/>
    </location>
</feature>